<dbReference type="Proteomes" id="UP000790709">
    <property type="component" value="Unassembled WGS sequence"/>
</dbReference>
<evidence type="ECO:0000313" key="2">
    <source>
        <dbReference type="Proteomes" id="UP000790709"/>
    </source>
</evidence>
<proteinExistence type="predicted"/>
<accession>A0ACB8AWH1</accession>
<gene>
    <name evidence="1" type="ORF">BV22DRAFT_1052224</name>
</gene>
<sequence length="139" mass="15287">MNTGPTDPTAKNSESAQEGASEQSLKAAGKQPEVVQESTVGEVERDRWRSRDRGDALVSSHGVNPYWQNAHTIERMCAAVHKVMCLEESEPSGLGNERAGTTAHYKLARTDEIYGAEAPQVVKQEVEDPREAARRLARQ</sequence>
<evidence type="ECO:0000313" key="1">
    <source>
        <dbReference type="EMBL" id="KAH7917740.1"/>
    </source>
</evidence>
<organism evidence="1 2">
    <name type="scientific">Leucogyrophana mollusca</name>
    <dbReference type="NCBI Taxonomy" id="85980"/>
    <lineage>
        <taxon>Eukaryota</taxon>
        <taxon>Fungi</taxon>
        <taxon>Dikarya</taxon>
        <taxon>Basidiomycota</taxon>
        <taxon>Agaricomycotina</taxon>
        <taxon>Agaricomycetes</taxon>
        <taxon>Agaricomycetidae</taxon>
        <taxon>Boletales</taxon>
        <taxon>Boletales incertae sedis</taxon>
        <taxon>Leucogyrophana</taxon>
    </lineage>
</organism>
<reference evidence="1" key="1">
    <citation type="journal article" date="2021" name="New Phytol.">
        <title>Evolutionary innovations through gain and loss of genes in the ectomycorrhizal Boletales.</title>
        <authorList>
            <person name="Wu G."/>
            <person name="Miyauchi S."/>
            <person name="Morin E."/>
            <person name="Kuo A."/>
            <person name="Drula E."/>
            <person name="Varga T."/>
            <person name="Kohler A."/>
            <person name="Feng B."/>
            <person name="Cao Y."/>
            <person name="Lipzen A."/>
            <person name="Daum C."/>
            <person name="Hundley H."/>
            <person name="Pangilinan J."/>
            <person name="Johnson J."/>
            <person name="Barry K."/>
            <person name="LaButti K."/>
            <person name="Ng V."/>
            <person name="Ahrendt S."/>
            <person name="Min B."/>
            <person name="Choi I.G."/>
            <person name="Park H."/>
            <person name="Plett J.M."/>
            <person name="Magnuson J."/>
            <person name="Spatafora J.W."/>
            <person name="Nagy L.G."/>
            <person name="Henrissat B."/>
            <person name="Grigoriev I.V."/>
            <person name="Yang Z.L."/>
            <person name="Xu J."/>
            <person name="Martin F.M."/>
        </authorList>
    </citation>
    <scope>NUCLEOTIDE SEQUENCE</scope>
    <source>
        <strain evidence="1">KUC20120723A-06</strain>
    </source>
</reference>
<dbReference type="EMBL" id="MU266951">
    <property type="protein sequence ID" value="KAH7917740.1"/>
    <property type="molecule type" value="Genomic_DNA"/>
</dbReference>
<keyword evidence="2" id="KW-1185">Reference proteome</keyword>
<name>A0ACB8AWH1_9AGAM</name>
<comment type="caution">
    <text evidence="1">The sequence shown here is derived from an EMBL/GenBank/DDBJ whole genome shotgun (WGS) entry which is preliminary data.</text>
</comment>
<protein>
    <submittedName>
        <fullName evidence="1">Uncharacterized protein</fullName>
    </submittedName>
</protein>